<dbReference type="Proteomes" id="UP001595755">
    <property type="component" value="Unassembled WGS sequence"/>
</dbReference>
<dbReference type="Pfam" id="PF01828">
    <property type="entry name" value="Peptidase_A4"/>
    <property type="match status" value="1"/>
</dbReference>
<protein>
    <submittedName>
        <fullName evidence="1">G1 family glutamic endopeptidase</fullName>
    </submittedName>
</protein>
<name>A0ABV8SGK7_9BACL</name>
<dbReference type="SUPFAM" id="SSF49899">
    <property type="entry name" value="Concanavalin A-like lectins/glucanases"/>
    <property type="match status" value="1"/>
</dbReference>
<dbReference type="RefSeq" id="WP_378127576.1">
    <property type="nucleotide sequence ID" value="NZ_JBHSED010000058.1"/>
</dbReference>
<dbReference type="Gene3D" id="2.60.120.700">
    <property type="entry name" value="Peptidase G1"/>
    <property type="match status" value="1"/>
</dbReference>
<organism evidence="1 2">
    <name type="scientific">Cohnella boryungensis</name>
    <dbReference type="NCBI Taxonomy" id="768479"/>
    <lineage>
        <taxon>Bacteria</taxon>
        <taxon>Bacillati</taxon>
        <taxon>Bacillota</taxon>
        <taxon>Bacilli</taxon>
        <taxon>Bacillales</taxon>
        <taxon>Paenibacillaceae</taxon>
        <taxon>Cohnella</taxon>
    </lineage>
</organism>
<dbReference type="EMBL" id="JBHSED010000058">
    <property type="protein sequence ID" value="MFC4306092.1"/>
    <property type="molecule type" value="Genomic_DNA"/>
</dbReference>
<gene>
    <name evidence="1" type="ORF">ACFO1S_21915</name>
</gene>
<dbReference type="PANTHER" id="PTHR37536">
    <property type="entry name" value="PUTATIVE (AFU_ORTHOLOGUE AFUA_3G02970)-RELATED"/>
    <property type="match status" value="1"/>
</dbReference>
<dbReference type="CDD" id="cd13426">
    <property type="entry name" value="Peptidase_G1"/>
    <property type="match status" value="1"/>
</dbReference>
<evidence type="ECO:0000313" key="1">
    <source>
        <dbReference type="EMBL" id="MFC4306092.1"/>
    </source>
</evidence>
<dbReference type="PANTHER" id="PTHR37536:SF1">
    <property type="entry name" value="ASPERGILLOPEPSIN, PUTAITVE (AFU_ORTHOLOGUE AFUA_7G01200)"/>
    <property type="match status" value="1"/>
</dbReference>
<sequence>MNRFKRDRFGWVSGNWSGYAVSGQKGAFRRVSAEWTVPFVLPASGSAYSSAWIGIDGFRNSNLIQTGTGHDLIQGKPLYYAWWEILPAAETVIPLPVHPGDRIRAAIVKRSGSNWLICLRNMTRGWIFRTLQRYAGPRTSAEWIVEAPQLGASITPLARISSVAFRSCRVNGGSPKLALSDAGIMVQNNRVVSVPSTPNKSGDAFIVRRRT</sequence>
<comment type="caution">
    <text evidence="1">The sequence shown here is derived from an EMBL/GenBank/DDBJ whole genome shotgun (WGS) entry which is preliminary data.</text>
</comment>
<accession>A0ABV8SGK7</accession>
<reference evidence="2" key="1">
    <citation type="journal article" date="2019" name="Int. J. Syst. Evol. Microbiol.">
        <title>The Global Catalogue of Microorganisms (GCM) 10K type strain sequencing project: providing services to taxonomists for standard genome sequencing and annotation.</title>
        <authorList>
            <consortium name="The Broad Institute Genomics Platform"/>
            <consortium name="The Broad Institute Genome Sequencing Center for Infectious Disease"/>
            <person name="Wu L."/>
            <person name="Ma J."/>
        </authorList>
    </citation>
    <scope>NUCLEOTIDE SEQUENCE [LARGE SCALE GENOMIC DNA]</scope>
    <source>
        <strain evidence="2">CGMCC 4.1641</strain>
    </source>
</reference>
<dbReference type="InterPro" id="IPR013320">
    <property type="entry name" value="ConA-like_dom_sf"/>
</dbReference>
<proteinExistence type="predicted"/>
<dbReference type="InterPro" id="IPR038656">
    <property type="entry name" value="Peptidase_G1_sf"/>
</dbReference>
<evidence type="ECO:0000313" key="2">
    <source>
        <dbReference type="Proteomes" id="UP001595755"/>
    </source>
</evidence>
<keyword evidence="2" id="KW-1185">Reference proteome</keyword>
<dbReference type="InterPro" id="IPR000250">
    <property type="entry name" value="Peptidase_G1"/>
</dbReference>